<feature type="binding site" evidence="8">
    <location>
        <position position="132"/>
    </location>
    <ligand>
        <name>ATP</name>
        <dbReference type="ChEBI" id="CHEBI:30616"/>
    </ligand>
</feature>
<comment type="catalytic activity">
    <reaction evidence="8">
        <text>L-threonyl-[protein] + ATP = 3-O-(5'-adenylyl)-L-threonyl-[protein] + diphosphate</text>
        <dbReference type="Rhea" id="RHEA:54292"/>
        <dbReference type="Rhea" id="RHEA-COMP:11060"/>
        <dbReference type="Rhea" id="RHEA-COMP:13847"/>
        <dbReference type="ChEBI" id="CHEBI:30013"/>
        <dbReference type="ChEBI" id="CHEBI:30616"/>
        <dbReference type="ChEBI" id="CHEBI:33019"/>
        <dbReference type="ChEBI" id="CHEBI:138113"/>
        <dbReference type="EC" id="2.7.7.108"/>
    </reaction>
</comment>
<feature type="binding site" evidence="8">
    <location>
        <position position="131"/>
    </location>
    <ligand>
        <name>ATP</name>
        <dbReference type="ChEBI" id="CHEBI:30616"/>
    </ligand>
</feature>
<evidence type="ECO:0000256" key="7">
    <source>
        <dbReference type="ARBA" id="ARBA00022842"/>
    </source>
</evidence>
<evidence type="ECO:0000256" key="6">
    <source>
        <dbReference type="ARBA" id="ARBA00022840"/>
    </source>
</evidence>
<dbReference type="EMBL" id="NEVQ01000013">
    <property type="protein sequence ID" value="OZI56995.1"/>
    <property type="molecule type" value="Genomic_DNA"/>
</dbReference>
<accession>A0A261U5V6</accession>
<keyword evidence="2 8" id="KW-0808">Transferase</keyword>
<keyword evidence="8" id="KW-0464">Manganese</keyword>
<comment type="catalytic activity">
    <reaction evidence="8">
        <text>L-seryl-[protein] + UTP = O-(5'-uridylyl)-L-seryl-[protein] + diphosphate</text>
        <dbReference type="Rhea" id="RHEA:64604"/>
        <dbReference type="Rhea" id="RHEA-COMP:9863"/>
        <dbReference type="Rhea" id="RHEA-COMP:16635"/>
        <dbReference type="ChEBI" id="CHEBI:29999"/>
        <dbReference type="ChEBI" id="CHEBI:33019"/>
        <dbReference type="ChEBI" id="CHEBI:46398"/>
        <dbReference type="ChEBI" id="CHEBI:156051"/>
    </reaction>
</comment>
<dbReference type="Proteomes" id="UP000216885">
    <property type="component" value="Unassembled WGS sequence"/>
</dbReference>
<comment type="catalytic activity">
    <reaction evidence="8">
        <text>L-histidyl-[protein] + UTP = N(tele)-(5'-uridylyl)-L-histidyl-[protein] + diphosphate</text>
        <dbReference type="Rhea" id="RHEA:83891"/>
        <dbReference type="Rhea" id="RHEA-COMP:9745"/>
        <dbReference type="Rhea" id="RHEA-COMP:20239"/>
        <dbReference type="ChEBI" id="CHEBI:29979"/>
        <dbReference type="ChEBI" id="CHEBI:33019"/>
        <dbReference type="ChEBI" id="CHEBI:46398"/>
        <dbReference type="ChEBI" id="CHEBI:233474"/>
    </reaction>
</comment>
<feature type="binding site" evidence="8">
    <location>
        <position position="267"/>
    </location>
    <ligand>
        <name>Mg(2+)</name>
        <dbReference type="ChEBI" id="CHEBI:18420"/>
    </ligand>
</feature>
<sequence length="532" mass="58399">MTDSPTLLHQLDDLRLDNSFAALPPAFYTRLAAQPLTAPRLLHANEQAAELIGLSPEALQSETFLRVCSGQQPLPGGDTLAAVYSGHQFGVWAGQLGDGRAHLLGEVVGPHGNWELQLKGAGMTPYSRMGDGRAVLRSSVREYLASEAMHGLGIPTTRALALVVSDDPVWRETMETAAIVTRMSPSFVRFGSFEHWSSRRQPEELRVLTDYVIDKFYPHCRDAETGGASGTDAAILRLLAEVTRRTALLMADWQAVGFCHGVMNTDNMSILGLTLDYGPYGFMDTFRLDHVCNHSDTEGRYSWNRQPSVALWNLYRLAGSLHTLVADVDALRGVLDGYEAIFIQAFHQRMAAKLGLYRWQADDEALLDALLKLMHDQRADFTLTFRRLADAVRGRPQGFQDLFIDREAAREWYERLEARHAQDPIDGINASGGSMGRADREPAAEGAPSTAASHPDAAAQARAQAMDAVNPLYVLRNHLAEQAIRAAKTGDAGEIDTLLHLLRDPYTEKAGYEAYAGLPPDWAGGIEVSCSS</sequence>
<name>A0A261U5V6_9BORD</name>
<keyword evidence="7 8" id="KW-0460">Magnesium</keyword>
<feature type="binding site" evidence="8">
    <location>
        <position position="99"/>
    </location>
    <ligand>
        <name>ATP</name>
        <dbReference type="ChEBI" id="CHEBI:30616"/>
    </ligand>
</feature>
<feature type="binding site" evidence="8">
    <location>
        <position position="189"/>
    </location>
    <ligand>
        <name>ATP</name>
        <dbReference type="ChEBI" id="CHEBI:30616"/>
    </ligand>
</feature>
<keyword evidence="4 8" id="KW-0479">Metal-binding</keyword>
<dbReference type="PANTHER" id="PTHR32057:SF14">
    <property type="entry name" value="PROTEIN ADENYLYLTRANSFERASE SELO, MITOCHONDRIAL"/>
    <property type="match status" value="1"/>
</dbReference>
<feature type="region of interest" description="Disordered" evidence="9">
    <location>
        <begin position="424"/>
        <end position="456"/>
    </location>
</feature>
<evidence type="ECO:0000313" key="11">
    <source>
        <dbReference type="Proteomes" id="UP000216885"/>
    </source>
</evidence>
<evidence type="ECO:0000256" key="2">
    <source>
        <dbReference type="ARBA" id="ARBA00022679"/>
    </source>
</evidence>
<dbReference type="AlphaFoldDB" id="A0A261U5V6"/>
<comment type="catalytic activity">
    <reaction evidence="8">
        <text>L-tyrosyl-[protein] + UTP = O-(5'-uridylyl)-L-tyrosyl-[protein] + diphosphate</text>
        <dbReference type="Rhea" id="RHEA:83887"/>
        <dbReference type="Rhea" id="RHEA-COMP:10136"/>
        <dbReference type="Rhea" id="RHEA-COMP:20238"/>
        <dbReference type="ChEBI" id="CHEBI:33019"/>
        <dbReference type="ChEBI" id="CHEBI:46398"/>
        <dbReference type="ChEBI" id="CHEBI:46858"/>
        <dbReference type="ChEBI" id="CHEBI:90602"/>
    </reaction>
</comment>
<feature type="binding site" evidence="8">
    <location>
        <position position="182"/>
    </location>
    <ligand>
        <name>ATP</name>
        <dbReference type="ChEBI" id="CHEBI:30616"/>
    </ligand>
</feature>
<keyword evidence="6 8" id="KW-0067">ATP-binding</keyword>
<dbReference type="NCBIfam" id="NF000658">
    <property type="entry name" value="PRK00029.1"/>
    <property type="match status" value="1"/>
</dbReference>
<evidence type="ECO:0000256" key="3">
    <source>
        <dbReference type="ARBA" id="ARBA00022695"/>
    </source>
</evidence>
<comment type="similarity">
    <text evidence="1 8">Belongs to the SELO family.</text>
</comment>
<comment type="catalytic activity">
    <reaction evidence="8">
        <text>L-seryl-[protein] + ATP = 3-O-(5'-adenylyl)-L-seryl-[protein] + diphosphate</text>
        <dbReference type="Rhea" id="RHEA:58120"/>
        <dbReference type="Rhea" id="RHEA-COMP:9863"/>
        <dbReference type="Rhea" id="RHEA-COMP:15073"/>
        <dbReference type="ChEBI" id="CHEBI:29999"/>
        <dbReference type="ChEBI" id="CHEBI:30616"/>
        <dbReference type="ChEBI" id="CHEBI:33019"/>
        <dbReference type="ChEBI" id="CHEBI:142516"/>
        <dbReference type="EC" id="2.7.7.108"/>
    </reaction>
</comment>
<feature type="binding site" evidence="8">
    <location>
        <position position="119"/>
    </location>
    <ligand>
        <name>ATP</name>
        <dbReference type="ChEBI" id="CHEBI:30616"/>
    </ligand>
</feature>
<evidence type="ECO:0000256" key="5">
    <source>
        <dbReference type="ARBA" id="ARBA00022741"/>
    </source>
</evidence>
<feature type="binding site" evidence="8">
    <location>
        <position position="100"/>
    </location>
    <ligand>
        <name>ATP</name>
        <dbReference type="ChEBI" id="CHEBI:30616"/>
    </ligand>
</feature>
<comment type="catalytic activity">
    <reaction evidence="8">
        <text>L-tyrosyl-[protein] + ATP = O-(5'-adenylyl)-L-tyrosyl-[protein] + diphosphate</text>
        <dbReference type="Rhea" id="RHEA:54288"/>
        <dbReference type="Rhea" id="RHEA-COMP:10136"/>
        <dbReference type="Rhea" id="RHEA-COMP:13846"/>
        <dbReference type="ChEBI" id="CHEBI:30616"/>
        <dbReference type="ChEBI" id="CHEBI:33019"/>
        <dbReference type="ChEBI" id="CHEBI:46858"/>
        <dbReference type="ChEBI" id="CHEBI:83624"/>
        <dbReference type="EC" id="2.7.7.108"/>
    </reaction>
</comment>
<organism evidence="10 11">
    <name type="scientific">Bordetella genomosp. 4</name>
    <dbReference type="NCBI Taxonomy" id="463044"/>
    <lineage>
        <taxon>Bacteria</taxon>
        <taxon>Pseudomonadati</taxon>
        <taxon>Pseudomonadota</taxon>
        <taxon>Betaproteobacteria</taxon>
        <taxon>Burkholderiales</taxon>
        <taxon>Alcaligenaceae</taxon>
        <taxon>Bordetella</taxon>
    </lineage>
</organism>
<dbReference type="RefSeq" id="WP_094838406.1">
    <property type="nucleotide sequence ID" value="NZ_NEVQ01000013.1"/>
</dbReference>
<dbReference type="PANTHER" id="PTHR32057">
    <property type="entry name" value="PROTEIN ADENYLYLTRANSFERASE SELO, MITOCHONDRIAL"/>
    <property type="match status" value="1"/>
</dbReference>
<keyword evidence="5 8" id="KW-0547">Nucleotide-binding</keyword>
<reference evidence="10 11" key="1">
    <citation type="submission" date="2017-05" db="EMBL/GenBank/DDBJ databases">
        <title>Complete and WGS of Bordetella genogroups.</title>
        <authorList>
            <person name="Spilker T."/>
            <person name="LiPuma J."/>
        </authorList>
    </citation>
    <scope>NUCLEOTIDE SEQUENCE [LARGE SCALE GENOMIC DNA]</scope>
    <source>
        <strain evidence="10 11">AU9919</strain>
    </source>
</reference>
<feature type="binding site" evidence="8">
    <location>
        <position position="276"/>
    </location>
    <ligand>
        <name>ATP</name>
        <dbReference type="ChEBI" id="CHEBI:30616"/>
    </ligand>
</feature>
<dbReference type="EC" id="2.7.7.-" evidence="8"/>
<keyword evidence="3 8" id="KW-0548">Nucleotidyltransferase</keyword>
<comment type="cofactor">
    <cofactor evidence="8">
        <name>Mg(2+)</name>
        <dbReference type="ChEBI" id="CHEBI:18420"/>
    </cofactor>
    <cofactor evidence="8">
        <name>Mn(2+)</name>
        <dbReference type="ChEBI" id="CHEBI:29035"/>
    </cofactor>
</comment>
<gene>
    <name evidence="8" type="primary">ydiU</name>
    <name evidence="8" type="synonym">selO</name>
    <name evidence="10" type="ORF">CAL20_15725</name>
</gene>
<dbReference type="HAMAP" id="MF_00692">
    <property type="entry name" value="SelO"/>
    <property type="match status" value="1"/>
</dbReference>
<protein>
    <recommendedName>
        <fullName evidence="8">Protein nucleotidyltransferase YdiU</fullName>
        <ecNumber evidence="8">2.7.7.-</ecNumber>
    </recommendedName>
    <alternativeName>
        <fullName evidence="8">Protein adenylyltransferase YdiU</fullName>
        <ecNumber evidence="8">2.7.7.108</ecNumber>
    </alternativeName>
    <alternativeName>
        <fullName evidence="8">Protein uridylyltransferase YdiU</fullName>
        <ecNumber evidence="8">2.7.7.-</ecNumber>
    </alternativeName>
</protein>
<feature type="compositionally biased region" description="Low complexity" evidence="9">
    <location>
        <begin position="447"/>
        <end position="456"/>
    </location>
</feature>
<dbReference type="EC" id="2.7.7.108" evidence="8"/>
<feature type="active site" description="Proton acceptor" evidence="8">
    <location>
        <position position="266"/>
    </location>
</feature>
<dbReference type="GO" id="GO:0000287">
    <property type="term" value="F:magnesium ion binding"/>
    <property type="evidence" value="ECO:0007669"/>
    <property type="project" value="UniProtKB-UniRule"/>
</dbReference>
<dbReference type="GO" id="GO:0005524">
    <property type="term" value="F:ATP binding"/>
    <property type="evidence" value="ECO:0007669"/>
    <property type="project" value="UniProtKB-UniRule"/>
</dbReference>
<dbReference type="Pfam" id="PF02696">
    <property type="entry name" value="SelO"/>
    <property type="match status" value="1"/>
</dbReference>
<evidence type="ECO:0000256" key="9">
    <source>
        <dbReference type="SAM" id="MobiDB-lite"/>
    </source>
</evidence>
<comment type="function">
    <text evidence="8">Nucleotidyltransferase involved in the post-translational modification of proteins. It can catalyze the addition of adenosine monophosphate (AMP) or uridine monophosphate (UMP) to a protein, resulting in modifications known as AMPylation and UMPylation.</text>
</comment>
<proteinExistence type="inferred from homology"/>
<keyword evidence="11" id="KW-1185">Reference proteome</keyword>
<dbReference type="GO" id="GO:0030145">
    <property type="term" value="F:manganese ion binding"/>
    <property type="evidence" value="ECO:0007669"/>
    <property type="project" value="UniProtKB-UniRule"/>
</dbReference>
<evidence type="ECO:0000313" key="10">
    <source>
        <dbReference type="EMBL" id="OZI56995.1"/>
    </source>
</evidence>
<feature type="binding site" evidence="8">
    <location>
        <position position="276"/>
    </location>
    <ligand>
        <name>Mg(2+)</name>
        <dbReference type="ChEBI" id="CHEBI:18420"/>
    </ligand>
</feature>
<dbReference type="GO" id="GO:0070733">
    <property type="term" value="F:AMPylase activity"/>
    <property type="evidence" value="ECO:0007669"/>
    <property type="project" value="UniProtKB-EC"/>
</dbReference>
<evidence type="ECO:0000256" key="8">
    <source>
        <dbReference type="HAMAP-Rule" id="MF_00692"/>
    </source>
</evidence>
<comment type="caution">
    <text evidence="10">The sequence shown here is derived from an EMBL/GenBank/DDBJ whole genome shotgun (WGS) entry which is preliminary data.</text>
</comment>
<dbReference type="InterPro" id="IPR003846">
    <property type="entry name" value="SelO"/>
</dbReference>
<evidence type="ECO:0000256" key="4">
    <source>
        <dbReference type="ARBA" id="ARBA00022723"/>
    </source>
</evidence>
<feature type="binding site" evidence="8">
    <location>
        <position position="97"/>
    </location>
    <ligand>
        <name>ATP</name>
        <dbReference type="ChEBI" id="CHEBI:30616"/>
    </ligand>
</feature>
<evidence type="ECO:0000256" key="1">
    <source>
        <dbReference type="ARBA" id="ARBA00009747"/>
    </source>
</evidence>